<proteinExistence type="predicted"/>
<keyword evidence="3" id="KW-1003">Cell membrane</keyword>
<dbReference type="Gene3D" id="3.30.1360.60">
    <property type="entry name" value="Glucose permease domain IIB"/>
    <property type="match status" value="1"/>
</dbReference>
<dbReference type="PANTHER" id="PTHR30175:SF1">
    <property type="entry name" value="PTS SYSTEM ARBUTIN-, CELLOBIOSE-, AND SALICIN-SPECIFIC EIIBC COMPONENT-RELATED"/>
    <property type="match status" value="1"/>
</dbReference>
<feature type="transmembrane region" description="Helical" evidence="12">
    <location>
        <begin position="368"/>
        <end position="387"/>
    </location>
</feature>
<dbReference type="InterPro" id="IPR013013">
    <property type="entry name" value="PTS_EIIC_1"/>
</dbReference>
<evidence type="ECO:0000256" key="5">
    <source>
        <dbReference type="ARBA" id="ARBA00022679"/>
    </source>
</evidence>
<dbReference type="RefSeq" id="WP_214357704.1">
    <property type="nucleotide sequence ID" value="NZ_JAFEJS010000002.1"/>
</dbReference>
<dbReference type="PROSITE" id="PS00371">
    <property type="entry name" value="PTS_EIIA_TYPE_1_HIS"/>
    <property type="match status" value="1"/>
</dbReference>
<evidence type="ECO:0000256" key="11">
    <source>
        <dbReference type="PROSITE-ProRule" id="PRU00421"/>
    </source>
</evidence>
<dbReference type="Pfam" id="PF00367">
    <property type="entry name" value="PTS_EIIB"/>
    <property type="match status" value="1"/>
</dbReference>
<reference evidence="16 17" key="1">
    <citation type="journal article" date="2021" name="Environ. Microbiol.">
        <title>Genetic insights into the dark matter of the mammalian gut microbiota through targeted genome reconstruction.</title>
        <authorList>
            <person name="Lugli G.A."/>
            <person name="Alessandri G."/>
            <person name="Milani C."/>
            <person name="Viappiani A."/>
            <person name="Fontana F."/>
            <person name="Tarracchini C."/>
            <person name="Mancabelli L."/>
            <person name="Argentini C."/>
            <person name="Ruiz L."/>
            <person name="Margolles A."/>
            <person name="van Sinderen D."/>
            <person name="Turroni F."/>
            <person name="Ventura M."/>
        </authorList>
    </citation>
    <scope>NUCLEOTIDE SEQUENCE [LARGE SCALE GENOMIC DNA]</scope>
    <source>
        <strain evidence="16 17">MA2</strain>
    </source>
</reference>
<dbReference type="EMBL" id="JAFEJS010000002">
    <property type="protein sequence ID" value="MBT1172428.1"/>
    <property type="molecule type" value="Genomic_DNA"/>
</dbReference>
<evidence type="ECO:0000313" key="17">
    <source>
        <dbReference type="Proteomes" id="UP000773064"/>
    </source>
</evidence>
<dbReference type="InterPro" id="IPR050558">
    <property type="entry name" value="PTS_Sugar-Specific_Components"/>
</dbReference>
<dbReference type="Gene3D" id="2.70.70.10">
    <property type="entry name" value="Glucose Permease (Domain IIA)"/>
    <property type="match status" value="1"/>
</dbReference>
<keyword evidence="7 12" id="KW-0812">Transmembrane</keyword>
<feature type="transmembrane region" description="Helical" evidence="12">
    <location>
        <begin position="122"/>
        <end position="146"/>
    </location>
</feature>
<evidence type="ECO:0000256" key="3">
    <source>
        <dbReference type="ARBA" id="ARBA00022475"/>
    </source>
</evidence>
<dbReference type="PROSITE" id="PS51098">
    <property type="entry name" value="PTS_EIIB_TYPE_1"/>
    <property type="match status" value="1"/>
</dbReference>
<organism evidence="16 17">
    <name type="scientific">Bifidobacterium santillanense</name>
    <dbReference type="NCBI Taxonomy" id="2809028"/>
    <lineage>
        <taxon>Bacteria</taxon>
        <taxon>Bacillati</taxon>
        <taxon>Actinomycetota</taxon>
        <taxon>Actinomycetes</taxon>
        <taxon>Bifidobacteriales</taxon>
        <taxon>Bifidobacteriaceae</taxon>
        <taxon>Bifidobacterium</taxon>
    </lineage>
</organism>
<comment type="subcellular location">
    <subcellularLocation>
        <location evidence="1">Cell membrane</location>
        <topology evidence="1">Multi-pass membrane protein</topology>
    </subcellularLocation>
</comment>
<feature type="transmembrane region" description="Helical" evidence="12">
    <location>
        <begin position="184"/>
        <end position="201"/>
    </location>
</feature>
<dbReference type="Pfam" id="PF02378">
    <property type="entry name" value="PTS_EIIC"/>
    <property type="match status" value="1"/>
</dbReference>
<feature type="active site" description="Phosphocysteine intermediate; for EIIB activity" evidence="11">
    <location>
        <position position="29"/>
    </location>
</feature>
<keyword evidence="4 16" id="KW-0762">Sugar transport</keyword>
<feature type="domain" description="PTS EIIB type-1" evidence="14">
    <location>
        <begin position="7"/>
        <end position="89"/>
    </location>
</feature>
<feature type="transmembrane region" description="Helical" evidence="12">
    <location>
        <begin position="335"/>
        <end position="356"/>
    </location>
</feature>
<dbReference type="InterPro" id="IPR011055">
    <property type="entry name" value="Dup_hybrid_motif"/>
</dbReference>
<evidence type="ECO:0000256" key="4">
    <source>
        <dbReference type="ARBA" id="ARBA00022597"/>
    </source>
</evidence>
<keyword evidence="8" id="KW-0418">Kinase</keyword>
<evidence type="ECO:0000256" key="1">
    <source>
        <dbReference type="ARBA" id="ARBA00004651"/>
    </source>
</evidence>
<dbReference type="InterPro" id="IPR011297">
    <property type="entry name" value="PTS_IIABC_b_glu"/>
</dbReference>
<dbReference type="SUPFAM" id="SSF51261">
    <property type="entry name" value="Duplicated hybrid motif"/>
    <property type="match status" value="1"/>
</dbReference>
<feature type="transmembrane region" description="Helical" evidence="12">
    <location>
        <begin position="399"/>
        <end position="423"/>
    </location>
</feature>
<dbReference type="CDD" id="cd00212">
    <property type="entry name" value="PTS_IIB_glc"/>
    <property type="match status" value="1"/>
</dbReference>
<dbReference type="Pfam" id="PF00358">
    <property type="entry name" value="PTS_EIIA_1"/>
    <property type="match status" value="1"/>
</dbReference>
<evidence type="ECO:0000256" key="8">
    <source>
        <dbReference type="ARBA" id="ARBA00022777"/>
    </source>
</evidence>
<dbReference type="InterPro" id="IPR018113">
    <property type="entry name" value="PTrfase_EIIB_Cys"/>
</dbReference>
<dbReference type="PROSITE" id="PS51103">
    <property type="entry name" value="PTS_EIIC_TYPE_1"/>
    <property type="match status" value="1"/>
</dbReference>
<dbReference type="SUPFAM" id="SSF55604">
    <property type="entry name" value="Glucose permease domain IIB"/>
    <property type="match status" value="1"/>
</dbReference>
<keyword evidence="5" id="KW-0808">Transferase</keyword>
<dbReference type="NCBIfam" id="TIGR00830">
    <property type="entry name" value="PTBA"/>
    <property type="match status" value="1"/>
</dbReference>
<dbReference type="NCBIfam" id="TIGR01995">
    <property type="entry name" value="PTS-II-ABC-beta"/>
    <property type="match status" value="1"/>
</dbReference>
<protein>
    <submittedName>
        <fullName evidence="16">PTS glucose transporter subunit IIA</fullName>
    </submittedName>
</protein>
<evidence type="ECO:0000256" key="10">
    <source>
        <dbReference type="ARBA" id="ARBA00023136"/>
    </source>
</evidence>
<dbReference type="InterPro" id="IPR001127">
    <property type="entry name" value="PTS_EIIA_1_perm"/>
</dbReference>
<keyword evidence="17" id="KW-1185">Reference proteome</keyword>
<evidence type="ECO:0000256" key="9">
    <source>
        <dbReference type="ARBA" id="ARBA00022989"/>
    </source>
</evidence>
<keyword evidence="10 12" id="KW-0472">Membrane</keyword>
<feature type="transmembrane region" description="Helical" evidence="12">
    <location>
        <begin position="435"/>
        <end position="456"/>
    </location>
</feature>
<feature type="domain" description="PTS EIIA type-1" evidence="13">
    <location>
        <begin position="510"/>
        <end position="613"/>
    </location>
</feature>
<feature type="domain" description="PTS EIIC type-1" evidence="15">
    <location>
        <begin position="117"/>
        <end position="472"/>
    </location>
</feature>
<feature type="transmembrane region" description="Helical" evidence="12">
    <location>
        <begin position="158"/>
        <end position="177"/>
    </location>
</feature>
<feature type="transmembrane region" description="Helical" evidence="12">
    <location>
        <begin position="253"/>
        <end position="278"/>
    </location>
</feature>
<keyword evidence="9 12" id="KW-1133">Transmembrane helix</keyword>
<evidence type="ECO:0000259" key="15">
    <source>
        <dbReference type="PROSITE" id="PS51103"/>
    </source>
</evidence>
<sequence>MSGKDYSALAHDIVDKVGGPDNVVSLYHCVTRLRFRLRDGSKARRDELKHTRGVLSLVEGNGQFQVVIGSEVENVYDAVQAEYRFPSPTEDGDGAVDRAGADGGEERKPNIVIRLFNTLSTIFNPVIPALAGAGMLKAVLVILTTYDLMSADGSTYKILAAAGNSVFYFLPLFLAVGSARTFKCNPFISLAIVGALMEPNFTGLMKNTGDVVDFLGIPTVLMGYSGTVIPAILSIWIYSHLERLLRRFVPKSLEIFLSSMIALFVMVPLSAIVIGPLGVYLGNGMGEIVNFLSAKSGLLTGALIGGGWTFLVMVGIHWGIVPIMVNNLATRGYDVIRPMIAAATFASAGAALGAFFRLKDKEEKSLALSALFPALLGGITEPIVYGISVKYKRPLIAQVIGGAIAGGFMGAFQTKAIVYVFPALTTLPAFFGDTFAVYCIGIAMSFVITAVLTYMLGLGTQDADAGIGDAAASATPAVPVAQPETVIEASGVDLAPCVAGRVVPLDSVADPVFAGKAMGDGVAIEPTEGQLLAPADGEVKVVFPTGHAIGMVCGGVEILMHIGIDTVNMQGEGFTPLVKPGDHVTVGQPLVDFDLGLIRDRGYATTTMMVVTNAAESGPVRTVIDASGTADADTEISATATTNVKEA</sequence>
<dbReference type="InterPro" id="IPR003352">
    <property type="entry name" value="PTS_EIIC"/>
</dbReference>
<evidence type="ECO:0000313" key="16">
    <source>
        <dbReference type="EMBL" id="MBT1172428.1"/>
    </source>
</evidence>
<dbReference type="InterPro" id="IPR036878">
    <property type="entry name" value="Glu_permease_IIB"/>
</dbReference>
<accession>A0ABS5UND3</accession>
<dbReference type="Proteomes" id="UP000773064">
    <property type="component" value="Unassembled WGS sequence"/>
</dbReference>
<evidence type="ECO:0000256" key="12">
    <source>
        <dbReference type="SAM" id="Phobius"/>
    </source>
</evidence>
<evidence type="ECO:0000256" key="6">
    <source>
        <dbReference type="ARBA" id="ARBA00022683"/>
    </source>
</evidence>
<name>A0ABS5UND3_9BIFI</name>
<evidence type="ECO:0000259" key="13">
    <source>
        <dbReference type="PROSITE" id="PS51093"/>
    </source>
</evidence>
<keyword evidence="2" id="KW-0813">Transport</keyword>
<dbReference type="InterPro" id="IPR001996">
    <property type="entry name" value="PTS_IIB_1"/>
</dbReference>
<keyword evidence="6" id="KW-0598">Phosphotransferase system</keyword>
<feature type="transmembrane region" description="Helical" evidence="12">
    <location>
        <begin position="298"/>
        <end position="323"/>
    </location>
</feature>
<gene>
    <name evidence="16" type="ORF">JS528_03435</name>
</gene>
<dbReference type="PROSITE" id="PS01035">
    <property type="entry name" value="PTS_EIIB_TYPE_1_CYS"/>
    <property type="match status" value="1"/>
</dbReference>
<evidence type="ECO:0000256" key="2">
    <source>
        <dbReference type="ARBA" id="ARBA00022448"/>
    </source>
</evidence>
<comment type="caution">
    <text evidence="16">The sequence shown here is derived from an EMBL/GenBank/DDBJ whole genome shotgun (WGS) entry which is preliminary data.</text>
</comment>
<evidence type="ECO:0000256" key="7">
    <source>
        <dbReference type="ARBA" id="ARBA00022692"/>
    </source>
</evidence>
<dbReference type="PROSITE" id="PS51093">
    <property type="entry name" value="PTS_EIIA_TYPE_1"/>
    <property type="match status" value="1"/>
</dbReference>
<dbReference type="PANTHER" id="PTHR30175">
    <property type="entry name" value="PHOSPHOTRANSFERASE SYSTEM TRANSPORT PROTEIN"/>
    <property type="match status" value="1"/>
</dbReference>
<evidence type="ECO:0000259" key="14">
    <source>
        <dbReference type="PROSITE" id="PS51098"/>
    </source>
</evidence>
<feature type="transmembrane region" description="Helical" evidence="12">
    <location>
        <begin position="221"/>
        <end position="241"/>
    </location>
</feature>